<evidence type="ECO:0000313" key="3">
    <source>
        <dbReference type="Proteomes" id="UP000052023"/>
    </source>
</evidence>
<accession>A0A0R3MKV5</accession>
<feature type="transmembrane region" description="Helical" evidence="1">
    <location>
        <begin position="82"/>
        <end position="104"/>
    </location>
</feature>
<keyword evidence="3" id="KW-1185">Reference proteome</keyword>
<gene>
    <name evidence="2" type="ORF">CQ13_10185</name>
</gene>
<keyword evidence="1" id="KW-1133">Transmembrane helix</keyword>
<name>A0A0R3MKV5_9BRAD</name>
<evidence type="ECO:0000313" key="2">
    <source>
        <dbReference type="EMBL" id="KRR18799.1"/>
    </source>
</evidence>
<organism evidence="2 3">
    <name type="scientific">Bradyrhizobium retamae</name>
    <dbReference type="NCBI Taxonomy" id="1300035"/>
    <lineage>
        <taxon>Bacteria</taxon>
        <taxon>Pseudomonadati</taxon>
        <taxon>Pseudomonadota</taxon>
        <taxon>Alphaproteobacteria</taxon>
        <taxon>Hyphomicrobiales</taxon>
        <taxon>Nitrobacteraceae</taxon>
        <taxon>Bradyrhizobium</taxon>
    </lineage>
</organism>
<keyword evidence="1" id="KW-0472">Membrane</keyword>
<dbReference type="EMBL" id="LLYA01000192">
    <property type="protein sequence ID" value="KRR18799.1"/>
    <property type="molecule type" value="Genomic_DNA"/>
</dbReference>
<dbReference type="AlphaFoldDB" id="A0A0R3MKV5"/>
<evidence type="ECO:0000256" key="1">
    <source>
        <dbReference type="SAM" id="Phobius"/>
    </source>
</evidence>
<dbReference type="Proteomes" id="UP000052023">
    <property type="component" value="Unassembled WGS sequence"/>
</dbReference>
<dbReference type="RefSeq" id="WP_057846987.1">
    <property type="nucleotide sequence ID" value="NZ_LLYA01000192.1"/>
</dbReference>
<keyword evidence="1" id="KW-0812">Transmembrane</keyword>
<proteinExistence type="predicted"/>
<comment type="caution">
    <text evidence="2">The sequence shown here is derived from an EMBL/GenBank/DDBJ whole genome shotgun (WGS) entry which is preliminary data.</text>
</comment>
<feature type="transmembrane region" description="Helical" evidence="1">
    <location>
        <begin position="7"/>
        <end position="27"/>
    </location>
</feature>
<reference evidence="2 3" key="1">
    <citation type="submission" date="2014-03" db="EMBL/GenBank/DDBJ databases">
        <title>Bradyrhizobium valentinum sp. nov., isolated from effective nodules of Lupinus mariae-josephae, a lupine endemic of basic-lime soils in Eastern Spain.</title>
        <authorList>
            <person name="Duran D."/>
            <person name="Rey L."/>
            <person name="Navarro A."/>
            <person name="Busquets A."/>
            <person name="Imperial J."/>
            <person name="Ruiz-Argueso T."/>
        </authorList>
    </citation>
    <scope>NUCLEOTIDE SEQUENCE [LARGE SCALE GENOMIC DNA]</scope>
    <source>
        <strain evidence="2 3">Ro19</strain>
    </source>
</reference>
<protein>
    <submittedName>
        <fullName evidence="2">Uncharacterized protein</fullName>
    </submittedName>
</protein>
<sequence length="105" mass="11263">MLEIALALVKVMAAAAVILLPISWILGKVLTTEPPSLPEWVRVFWPTDVRSASKEATAIASPASNFLLSPTMRSVAVYGAKLVSMAGALYWSVWLVLLALVALAR</sequence>